<evidence type="ECO:0000256" key="2">
    <source>
        <dbReference type="ARBA" id="ARBA00007783"/>
    </source>
</evidence>
<comment type="similarity">
    <text evidence="2">Belongs to the ABC-2 integral membrane protein family.</text>
</comment>
<gene>
    <name evidence="11" type="ORF">SAMN02745123_03058</name>
</gene>
<name>A0A1M6V5R6_9FIRM</name>
<evidence type="ECO:0000256" key="9">
    <source>
        <dbReference type="SAM" id="Phobius"/>
    </source>
</evidence>
<feature type="transmembrane region" description="Helical" evidence="9">
    <location>
        <begin position="230"/>
        <end position="253"/>
    </location>
</feature>
<proteinExistence type="inferred from homology"/>
<evidence type="ECO:0000259" key="10">
    <source>
        <dbReference type="PROSITE" id="PS51012"/>
    </source>
</evidence>
<keyword evidence="12" id="KW-1185">Reference proteome</keyword>
<dbReference type="RefSeq" id="WP_072916046.1">
    <property type="nucleotide sequence ID" value="NZ_FRAR01000023.1"/>
</dbReference>
<feature type="transmembrane region" description="Helical" evidence="9">
    <location>
        <begin position="296"/>
        <end position="315"/>
    </location>
</feature>
<evidence type="ECO:0000313" key="12">
    <source>
        <dbReference type="Proteomes" id="UP000183997"/>
    </source>
</evidence>
<keyword evidence="7 9" id="KW-0472">Membrane</keyword>
<keyword evidence="6 9" id="KW-1133">Transmembrane helix</keyword>
<evidence type="ECO:0000256" key="7">
    <source>
        <dbReference type="ARBA" id="ARBA00023136"/>
    </source>
</evidence>
<dbReference type="EMBL" id="FRAR01000023">
    <property type="protein sequence ID" value="SHK76725.1"/>
    <property type="molecule type" value="Genomic_DNA"/>
</dbReference>
<keyword evidence="5 9" id="KW-0812">Transmembrane</keyword>
<dbReference type="InterPro" id="IPR051449">
    <property type="entry name" value="ABC-2_transporter_component"/>
</dbReference>
<organism evidence="11 12">
    <name type="scientific">Desulforamulus aeronauticus DSM 10349</name>
    <dbReference type="NCBI Taxonomy" id="1121421"/>
    <lineage>
        <taxon>Bacteria</taxon>
        <taxon>Bacillati</taxon>
        <taxon>Bacillota</taxon>
        <taxon>Clostridia</taxon>
        <taxon>Eubacteriales</taxon>
        <taxon>Peptococcaceae</taxon>
        <taxon>Desulforamulus</taxon>
    </lineage>
</organism>
<evidence type="ECO:0000256" key="8">
    <source>
        <dbReference type="SAM" id="MobiDB-lite"/>
    </source>
</evidence>
<evidence type="ECO:0000313" key="11">
    <source>
        <dbReference type="EMBL" id="SHK76725.1"/>
    </source>
</evidence>
<dbReference type="Proteomes" id="UP000183997">
    <property type="component" value="Unassembled WGS sequence"/>
</dbReference>
<dbReference type="Pfam" id="PF12698">
    <property type="entry name" value="ABC2_membrane_3"/>
    <property type="match status" value="1"/>
</dbReference>
<evidence type="ECO:0000256" key="5">
    <source>
        <dbReference type="ARBA" id="ARBA00022692"/>
    </source>
</evidence>
<dbReference type="PROSITE" id="PS51012">
    <property type="entry name" value="ABC_TM2"/>
    <property type="match status" value="1"/>
</dbReference>
<dbReference type="InterPro" id="IPR013525">
    <property type="entry name" value="ABC2_TM"/>
</dbReference>
<feature type="region of interest" description="Disordered" evidence="8">
    <location>
        <begin position="375"/>
        <end position="394"/>
    </location>
</feature>
<evidence type="ECO:0000256" key="3">
    <source>
        <dbReference type="ARBA" id="ARBA00022448"/>
    </source>
</evidence>
<dbReference type="AlphaFoldDB" id="A0A1M6V5R6"/>
<evidence type="ECO:0000256" key="4">
    <source>
        <dbReference type="ARBA" id="ARBA00022475"/>
    </source>
</evidence>
<evidence type="ECO:0000256" key="1">
    <source>
        <dbReference type="ARBA" id="ARBA00004651"/>
    </source>
</evidence>
<accession>A0A1M6V5R6</accession>
<feature type="transmembrane region" description="Helical" evidence="9">
    <location>
        <begin position="186"/>
        <end position="209"/>
    </location>
</feature>
<keyword evidence="4" id="KW-1003">Cell membrane</keyword>
<keyword evidence="3" id="KW-0813">Transport</keyword>
<dbReference type="PANTHER" id="PTHR30294:SF29">
    <property type="entry name" value="MULTIDRUG ABC TRANSPORTER PERMEASE YBHS-RELATED"/>
    <property type="match status" value="1"/>
</dbReference>
<dbReference type="GO" id="GO:0140359">
    <property type="term" value="F:ABC-type transporter activity"/>
    <property type="evidence" value="ECO:0007669"/>
    <property type="project" value="InterPro"/>
</dbReference>
<dbReference type="STRING" id="1121421.SAMN02745123_03058"/>
<dbReference type="OrthoDB" id="9788252at2"/>
<sequence length="394" mass="44708">MRRIINIAYYETLIIFKDRILVLMLFLVPLLYAAVFGLVYVKGILNDVPLAIVDLDHSKSSRQVVTAFENSPRFQRVSGIETYAQLEQAMRQGKVRAGVVIPERFELQQQQQQPSQLLTVYDASNLLWGYNTRKYLREVITDFNSGQTAKYLAGLGMSEQQIRGVMNTVNCNYEVWYNPTFSYATYFYTGLLLMVIHQICLLSISLSVTRDKERHTWVQFLSSPLPSWQIFAGKALPYFIVNFFNYTLLLWVAAHFVHAKIEGSLGLVILFGLLFDVIITSFGFFISYVAPNSLQVTRYLMLVSVPAFITSGFTWPQTHIPLAINALANLMPYTWMSEAFRMITLKNLPLSYLLTHLAVLGGMSVVGLALSSTFSKQRKPPQHSGVLVNSGTKY</sequence>
<feature type="transmembrane region" description="Helical" evidence="9">
    <location>
        <begin position="350"/>
        <end position="370"/>
    </location>
</feature>
<evidence type="ECO:0000256" key="6">
    <source>
        <dbReference type="ARBA" id="ARBA00022989"/>
    </source>
</evidence>
<feature type="domain" description="ABC transmembrane type-2" evidence="10">
    <location>
        <begin position="133"/>
        <end position="378"/>
    </location>
</feature>
<feature type="transmembrane region" description="Helical" evidence="9">
    <location>
        <begin position="20"/>
        <end position="41"/>
    </location>
</feature>
<dbReference type="Gene3D" id="3.40.1710.10">
    <property type="entry name" value="abc type-2 transporter like domain"/>
    <property type="match status" value="1"/>
</dbReference>
<feature type="transmembrane region" description="Helical" evidence="9">
    <location>
        <begin position="265"/>
        <end position="289"/>
    </location>
</feature>
<dbReference type="GO" id="GO:0005886">
    <property type="term" value="C:plasma membrane"/>
    <property type="evidence" value="ECO:0007669"/>
    <property type="project" value="UniProtKB-SubCell"/>
</dbReference>
<dbReference type="InterPro" id="IPR047817">
    <property type="entry name" value="ABC2_TM_bact-type"/>
</dbReference>
<protein>
    <submittedName>
        <fullName evidence="11">ABC-2 type transport system permease protein</fullName>
    </submittedName>
</protein>
<comment type="subcellular location">
    <subcellularLocation>
        <location evidence="1">Cell membrane</location>
        <topology evidence="1">Multi-pass membrane protein</topology>
    </subcellularLocation>
</comment>
<dbReference type="PANTHER" id="PTHR30294">
    <property type="entry name" value="MEMBRANE COMPONENT OF ABC TRANSPORTER YHHJ-RELATED"/>
    <property type="match status" value="1"/>
</dbReference>
<reference evidence="12" key="1">
    <citation type="submission" date="2016-11" db="EMBL/GenBank/DDBJ databases">
        <authorList>
            <person name="Varghese N."/>
            <person name="Submissions S."/>
        </authorList>
    </citation>
    <scope>NUCLEOTIDE SEQUENCE [LARGE SCALE GENOMIC DNA]</scope>
    <source>
        <strain evidence="12">DSM 10349</strain>
    </source>
</reference>